<keyword evidence="4" id="KW-0677">Repeat</keyword>
<dbReference type="SUPFAM" id="SSF47336">
    <property type="entry name" value="ACP-like"/>
    <property type="match status" value="1"/>
</dbReference>
<evidence type="ECO:0000256" key="2">
    <source>
        <dbReference type="ARBA" id="ARBA00022450"/>
    </source>
</evidence>
<evidence type="ECO:0000256" key="3">
    <source>
        <dbReference type="ARBA" id="ARBA00022553"/>
    </source>
</evidence>
<dbReference type="Proteomes" id="UP000239874">
    <property type="component" value="Unassembled WGS sequence"/>
</dbReference>
<dbReference type="InterPro" id="IPR025110">
    <property type="entry name" value="AMP-bd_C"/>
</dbReference>
<protein>
    <submittedName>
        <fullName evidence="7">Non-ribosomal peptide synthetase</fullName>
    </submittedName>
</protein>
<dbReference type="Pfam" id="PF00501">
    <property type="entry name" value="AMP-binding"/>
    <property type="match status" value="1"/>
</dbReference>
<dbReference type="InterPro" id="IPR006162">
    <property type="entry name" value="Ppantetheine_attach_site"/>
</dbReference>
<dbReference type="OrthoDB" id="2472181at2"/>
<dbReference type="Pfam" id="PF00550">
    <property type="entry name" value="PP-binding"/>
    <property type="match status" value="1"/>
</dbReference>
<dbReference type="SUPFAM" id="SSF56801">
    <property type="entry name" value="Acetyl-CoA synthetase-like"/>
    <property type="match status" value="1"/>
</dbReference>
<dbReference type="CDD" id="cd19531">
    <property type="entry name" value="LCL_NRPS-like"/>
    <property type="match status" value="1"/>
</dbReference>
<evidence type="ECO:0000313" key="7">
    <source>
        <dbReference type="EMBL" id="PPJ40096.1"/>
    </source>
</evidence>
<dbReference type="GO" id="GO:0008610">
    <property type="term" value="P:lipid biosynthetic process"/>
    <property type="evidence" value="ECO:0007669"/>
    <property type="project" value="UniProtKB-ARBA"/>
</dbReference>
<dbReference type="RefSeq" id="WP_104373846.1">
    <property type="nucleotide sequence ID" value="NZ_PSZC01000001.1"/>
</dbReference>
<reference evidence="7 8" key="1">
    <citation type="submission" date="2018-02" db="EMBL/GenBank/DDBJ databases">
        <title>8 Nocardia nova and 1 Nocardia cyriacigeorgica strain used for evolution to TMP-SMX.</title>
        <authorList>
            <person name="Mehta H."/>
            <person name="Weng J."/>
            <person name="Shamoo Y."/>
        </authorList>
    </citation>
    <scope>NUCLEOTIDE SEQUENCE [LARGE SCALE GENOMIC DNA]</scope>
    <source>
        <strain evidence="7 8">MDA3139</strain>
    </source>
</reference>
<gene>
    <name evidence="7" type="ORF">C5E45_03230</name>
</gene>
<dbReference type="PANTHER" id="PTHR45527:SF1">
    <property type="entry name" value="FATTY ACID SYNTHASE"/>
    <property type="match status" value="1"/>
</dbReference>
<evidence type="ECO:0000259" key="6">
    <source>
        <dbReference type="PROSITE" id="PS50075"/>
    </source>
</evidence>
<dbReference type="Gene3D" id="3.40.50.12780">
    <property type="entry name" value="N-terminal domain of ligase-like"/>
    <property type="match status" value="1"/>
</dbReference>
<dbReference type="SUPFAM" id="SSF52777">
    <property type="entry name" value="CoA-dependent acyltransferases"/>
    <property type="match status" value="6"/>
</dbReference>
<dbReference type="InterPro" id="IPR023213">
    <property type="entry name" value="CAT-like_dom_sf"/>
</dbReference>
<comment type="cofactor">
    <cofactor evidence="1">
        <name>pantetheine 4'-phosphate</name>
        <dbReference type="ChEBI" id="CHEBI:47942"/>
    </cofactor>
</comment>
<dbReference type="InterPro" id="IPR010060">
    <property type="entry name" value="NRPS_synth"/>
</dbReference>
<dbReference type="Gene3D" id="3.30.559.10">
    <property type="entry name" value="Chloramphenicol acetyltransferase-like domain"/>
    <property type="match status" value="3"/>
</dbReference>
<dbReference type="Pfam" id="PF00668">
    <property type="entry name" value="Condensation"/>
    <property type="match status" value="3"/>
</dbReference>
<dbReference type="Pfam" id="PF13193">
    <property type="entry name" value="AMP-binding_C"/>
    <property type="match status" value="1"/>
</dbReference>
<dbReference type="PROSITE" id="PS00012">
    <property type="entry name" value="PHOSPHOPANTETHEINE"/>
    <property type="match status" value="1"/>
</dbReference>
<dbReference type="GO" id="GO:0031177">
    <property type="term" value="F:phosphopantetheine binding"/>
    <property type="evidence" value="ECO:0007669"/>
    <property type="project" value="InterPro"/>
</dbReference>
<evidence type="ECO:0000313" key="8">
    <source>
        <dbReference type="Proteomes" id="UP000239874"/>
    </source>
</evidence>
<comment type="caution">
    <text evidence="7">The sequence shown here is derived from an EMBL/GenBank/DDBJ whole genome shotgun (WGS) entry which is preliminary data.</text>
</comment>
<feature type="domain" description="Carrier" evidence="6">
    <location>
        <begin position="1029"/>
        <end position="1103"/>
    </location>
</feature>
<dbReference type="EMBL" id="PSZC01000001">
    <property type="protein sequence ID" value="PPJ40096.1"/>
    <property type="molecule type" value="Genomic_DNA"/>
</dbReference>
<proteinExistence type="predicted"/>
<dbReference type="Gene3D" id="1.10.1200.10">
    <property type="entry name" value="ACP-like"/>
    <property type="match status" value="1"/>
</dbReference>
<evidence type="ECO:0000256" key="4">
    <source>
        <dbReference type="ARBA" id="ARBA00022737"/>
    </source>
</evidence>
<sequence length="2057" mass="224235">MRSLEDLQVAMAARLAEEGLATAAAVPVRRNPERAPLSFGQRYVWAHQQISPGSSAYNLCLALTFEGAADAEPIDVGTLGTAFAALVERHEVLRTTYHTDEDGEPYQRIHSDLPPRLAEEDLSGLAEEQARQRLRELTEAAARETFDLTSESSLRVTFVRISAGELVAVVVMQHIAWDGMTLPALSRDVENFYRQALTGPVTVEPLRPQVADFAEWEADRFAADDHTEDIRFWRNCFDGELPELQLPYDRRPVAATERGVRCDRPLSTAADAALRRLTADLRTTPFSVFLAAYYVALREMTGRTDMVIGTTVANREESGMELLIGNFSNMLPLRIAGRDDQRFAELVEQVRGVITDAFGHKHFPQEGIVRSVNAATGNVGSQLFDTMVLFLHQKIDGPQLPGATTRWELMDNGAALLPLVVETFMHRDRTDVQITYRTDLFDPVTIDRLHEYIDLVLAAATADRKVSELATLSATDRTALARWSHGAAVPIEAETADAMIRASARTYPDRTAVVFGDVELTYREFDTRVNRLARLLLAEGVRPGDPVGVYAERSERLPIAFAAVLRVGAVYFPIDPSYPLDRIEYMLGDAEPTLLLTSADKALHIEIALPAIDLTDESVIERLSALDGSELAPAELARPLHPLDPAYLLYTSGTTGRPKGVVIHHRGIANHVQWMRDYLGFGEERILQKAPIGFDVSVFELVNALCTGSATVLPPPQWWQADVEALADIIHRHRITQISLVPSVVRAFIDAGPDPARLQSMRYVYLGGEAVPPALVEESSRFFGGRVLGLYGPTEGSMDLMHEDFAERANTEGTAGAALEPALIGLPEWNSSVYVLDERLRQVPPGVIGELYLGGVQLAQGYHRRPDLTAGAFVACPFAGEPGARMYRTGDIVRWNSQGRMEYLGRVDDQVKVRGHRIELGEIGTVLRRVPGIASAVAITVPQGEQSHDLALVAYYVPEANSEFATAGDAENTERIKAALAQRLPEYMIPTALVKLAALPLTANGKLDRRALPQPDLGGSTGYGRDLRAGAEAAVADVVRSVLHLGATTALAADDDFLALGGDSISAIRMASALKKYGLLITTSALFDARTIARIAAACEPIVENSGPALVEAGSPAGWIPLNPIATLLTEQSDDYHAYTQATAVVAPAHSTREQIAEVVSALAARHPMLRARLGTDPQGITAYYVPEPDEPTVAPTLAEVVIEDENWDRTAGARLNAQLAELSAQLDPGAGRMLAAAWVHSADGTRARLLLVVHHLVVDGVSWRVLHDDLRGLWGVAATTVEPQPGTSVKTWNTSLVRVANTDAVLATLPYWRAAAEAVDPLLGSRALDPDLDTVATMREVTATLDADDTAFLMSTATTAFGCDFLDIQVASLAVAIHRFRRRRDRDADAVAVTMERHGRVETLFNGVDLANTVGWFTTTYPVSLRIPDAGEQVESAVKAVKEQLLAVPESGIGWGLLSRLNPETRAELAGSRSPQVSFNYMGRFAESATADRESVRTWDAAPEFGYLGGHADPAMPAPALLDVNTVALADGDSVRLHASFRFPAGPLSEEEAGELAQLWTEGLAELVKTVRDNPIRRLTPSDVVADEVTQLDLDRWQALYRGCVDIYPLAPLQAGLYLTALGSGGNDVYNVQTLIGVRGELDLPLLSAAFDTVLNRYPNLRVSISVSHAGQPYAVVADHMSIPVREIDFADLPDAQERLHEFFRADQAEHFDLTQGPLLRVTVVHLPGNRHTVALTSHHLLTDGWSGQLLPREIFAEYAGRGGGPLGDPDTFARFLRRTRDREEATEAAWRSYLEDVRPCLVAPARTPDGGGVPEGRTFVLDDETVTRATELAAEQGATFSLVCQLAWANALRYVTGDQATVFGEVVSGRPADLDGVDHAVGCFANTIPVAIDLAGDRSWRDHLAEMQRHRVDLMEYHQYRLTSAMRAAGRSGPAARKLFDSMFVFQSYPPGRDELETSLRDAGMELVSFEGGGATDNALLLMIFPANSLLPGDAVQAVVFYAEDSFEADDARIIELAFRNTLRAIAEHPDRAVADTTVIGDEDQALLVMRRMWQ</sequence>
<dbReference type="GO" id="GO:0005737">
    <property type="term" value="C:cytoplasm"/>
    <property type="evidence" value="ECO:0007669"/>
    <property type="project" value="TreeGrafter"/>
</dbReference>
<dbReference type="CDD" id="cd05930">
    <property type="entry name" value="A_NRPS"/>
    <property type="match status" value="1"/>
</dbReference>
<dbReference type="NCBIfam" id="TIGR01733">
    <property type="entry name" value="AA-adenyl-dom"/>
    <property type="match status" value="1"/>
</dbReference>
<dbReference type="InterPro" id="IPR020806">
    <property type="entry name" value="PKS_PP-bd"/>
</dbReference>
<dbReference type="UniPathway" id="UPA00011"/>
<dbReference type="PROSITE" id="PS50075">
    <property type="entry name" value="CARRIER"/>
    <property type="match status" value="1"/>
</dbReference>
<dbReference type="SMART" id="SM00823">
    <property type="entry name" value="PKS_PP"/>
    <property type="match status" value="1"/>
</dbReference>
<accession>A0A2S6AXX4</accession>
<dbReference type="NCBIfam" id="TIGR01720">
    <property type="entry name" value="NRPS-para261"/>
    <property type="match status" value="1"/>
</dbReference>
<dbReference type="InterPro" id="IPR042099">
    <property type="entry name" value="ANL_N_sf"/>
</dbReference>
<dbReference type="InterPro" id="IPR001242">
    <property type="entry name" value="Condensation_dom"/>
</dbReference>
<dbReference type="GO" id="GO:0044550">
    <property type="term" value="P:secondary metabolite biosynthetic process"/>
    <property type="evidence" value="ECO:0007669"/>
    <property type="project" value="TreeGrafter"/>
</dbReference>
<dbReference type="PANTHER" id="PTHR45527">
    <property type="entry name" value="NONRIBOSOMAL PEPTIDE SYNTHETASE"/>
    <property type="match status" value="1"/>
</dbReference>
<organism evidence="7 8">
    <name type="scientific">Nocardia nova</name>
    <dbReference type="NCBI Taxonomy" id="37330"/>
    <lineage>
        <taxon>Bacteria</taxon>
        <taxon>Bacillati</taxon>
        <taxon>Actinomycetota</taxon>
        <taxon>Actinomycetes</taxon>
        <taxon>Mycobacteriales</taxon>
        <taxon>Nocardiaceae</taxon>
        <taxon>Nocardia</taxon>
    </lineage>
</organism>
<dbReference type="FunFam" id="2.30.38.10:FF:000001">
    <property type="entry name" value="Non-ribosomal peptide synthetase PvdI"/>
    <property type="match status" value="1"/>
</dbReference>
<dbReference type="InterPro" id="IPR009081">
    <property type="entry name" value="PP-bd_ACP"/>
</dbReference>
<keyword evidence="5" id="KW-0045">Antibiotic biosynthesis</keyword>
<dbReference type="InterPro" id="IPR010071">
    <property type="entry name" value="AA_adenyl_dom"/>
</dbReference>
<keyword evidence="3" id="KW-0597">Phosphoprotein</keyword>
<dbReference type="GO" id="GO:0017000">
    <property type="term" value="P:antibiotic biosynthetic process"/>
    <property type="evidence" value="ECO:0007669"/>
    <property type="project" value="UniProtKB-KW"/>
</dbReference>
<dbReference type="Gene3D" id="3.30.300.30">
    <property type="match status" value="1"/>
</dbReference>
<dbReference type="PROSITE" id="PS00455">
    <property type="entry name" value="AMP_BINDING"/>
    <property type="match status" value="1"/>
</dbReference>
<dbReference type="InterPro" id="IPR000873">
    <property type="entry name" value="AMP-dep_synth/lig_dom"/>
</dbReference>
<dbReference type="GO" id="GO:0043041">
    <property type="term" value="P:amino acid activation for nonribosomal peptide biosynthetic process"/>
    <property type="evidence" value="ECO:0007669"/>
    <property type="project" value="TreeGrafter"/>
</dbReference>
<dbReference type="InterPro" id="IPR045851">
    <property type="entry name" value="AMP-bd_C_sf"/>
</dbReference>
<keyword evidence="2" id="KW-0596">Phosphopantetheine</keyword>
<name>A0A2S6AXX4_9NOCA</name>
<dbReference type="InterPro" id="IPR020845">
    <property type="entry name" value="AMP-binding_CS"/>
</dbReference>
<evidence type="ECO:0000256" key="5">
    <source>
        <dbReference type="ARBA" id="ARBA00023194"/>
    </source>
</evidence>
<dbReference type="InterPro" id="IPR036736">
    <property type="entry name" value="ACP-like_sf"/>
</dbReference>
<dbReference type="GO" id="GO:0003824">
    <property type="term" value="F:catalytic activity"/>
    <property type="evidence" value="ECO:0007669"/>
    <property type="project" value="InterPro"/>
</dbReference>
<evidence type="ECO:0000256" key="1">
    <source>
        <dbReference type="ARBA" id="ARBA00001957"/>
    </source>
</evidence>
<dbReference type="Gene3D" id="3.30.559.30">
    <property type="entry name" value="Nonribosomal peptide synthetase, condensation domain"/>
    <property type="match status" value="3"/>
</dbReference>
<dbReference type="FunFam" id="3.30.300.30:FF:000010">
    <property type="entry name" value="Enterobactin synthetase component F"/>
    <property type="match status" value="1"/>
</dbReference>